<name>A0ACB9E6C6_9ASTR</name>
<accession>A0ACB9E6C6</accession>
<proteinExistence type="predicted"/>
<evidence type="ECO:0000313" key="1">
    <source>
        <dbReference type="EMBL" id="KAI3754266.1"/>
    </source>
</evidence>
<comment type="caution">
    <text evidence="1">The sequence shown here is derived from an EMBL/GenBank/DDBJ whole genome shotgun (WGS) entry which is preliminary data.</text>
</comment>
<dbReference type="EMBL" id="CM042035">
    <property type="protein sequence ID" value="KAI3754266.1"/>
    <property type="molecule type" value="Genomic_DNA"/>
</dbReference>
<reference evidence="2" key="1">
    <citation type="journal article" date="2022" name="Mol. Ecol. Resour.">
        <title>The genomes of chicory, endive, great burdock and yacon provide insights into Asteraceae palaeo-polyploidization history and plant inulin production.</title>
        <authorList>
            <person name="Fan W."/>
            <person name="Wang S."/>
            <person name="Wang H."/>
            <person name="Wang A."/>
            <person name="Jiang F."/>
            <person name="Liu H."/>
            <person name="Zhao H."/>
            <person name="Xu D."/>
            <person name="Zhang Y."/>
        </authorList>
    </citation>
    <scope>NUCLEOTIDE SEQUENCE [LARGE SCALE GENOMIC DNA]</scope>
    <source>
        <strain evidence="2">cv. Yunnan</strain>
    </source>
</reference>
<dbReference type="Proteomes" id="UP001056120">
    <property type="component" value="Linkage Group LG18"/>
</dbReference>
<gene>
    <name evidence="1" type="ORF">L1987_54046</name>
</gene>
<protein>
    <submittedName>
        <fullName evidence="1">Uncharacterized protein</fullName>
    </submittedName>
</protein>
<reference evidence="1 2" key="2">
    <citation type="journal article" date="2022" name="Mol. Ecol. Resour.">
        <title>The genomes of chicory, endive, great burdock and yacon provide insights into Asteraceae paleo-polyploidization history and plant inulin production.</title>
        <authorList>
            <person name="Fan W."/>
            <person name="Wang S."/>
            <person name="Wang H."/>
            <person name="Wang A."/>
            <person name="Jiang F."/>
            <person name="Liu H."/>
            <person name="Zhao H."/>
            <person name="Xu D."/>
            <person name="Zhang Y."/>
        </authorList>
    </citation>
    <scope>NUCLEOTIDE SEQUENCE [LARGE SCALE GENOMIC DNA]</scope>
    <source>
        <strain evidence="2">cv. Yunnan</strain>
        <tissue evidence="1">Leaves</tissue>
    </source>
</reference>
<organism evidence="1 2">
    <name type="scientific">Smallanthus sonchifolius</name>
    <dbReference type="NCBI Taxonomy" id="185202"/>
    <lineage>
        <taxon>Eukaryota</taxon>
        <taxon>Viridiplantae</taxon>
        <taxon>Streptophyta</taxon>
        <taxon>Embryophyta</taxon>
        <taxon>Tracheophyta</taxon>
        <taxon>Spermatophyta</taxon>
        <taxon>Magnoliopsida</taxon>
        <taxon>eudicotyledons</taxon>
        <taxon>Gunneridae</taxon>
        <taxon>Pentapetalae</taxon>
        <taxon>asterids</taxon>
        <taxon>campanulids</taxon>
        <taxon>Asterales</taxon>
        <taxon>Asteraceae</taxon>
        <taxon>Asteroideae</taxon>
        <taxon>Heliantheae alliance</taxon>
        <taxon>Millerieae</taxon>
        <taxon>Smallanthus</taxon>
    </lineage>
</organism>
<evidence type="ECO:0000313" key="2">
    <source>
        <dbReference type="Proteomes" id="UP001056120"/>
    </source>
</evidence>
<keyword evidence="2" id="KW-1185">Reference proteome</keyword>
<sequence length="221" mass="24617">MFFCVASKFEELSPARSDTDKRIEPLLEIPVDERSFQFESTVGEASLDTECSEATISSSKISFGFFRCVDDSNCSFFTKIPRSSSQLALDDVNSLIFGSAIVKQETPAPVVIKPKIPNLRSKTSGSKKRKSSDVDLEVFEGIDPAETTKKMRSLMNLGLDKLSSDLEATEKKADIVEEKIEDMKKIAAVKSQFKEKEISDLKKESEASKLLHLKEIEATME</sequence>